<dbReference type="Gene3D" id="1.10.10.10">
    <property type="entry name" value="Winged helix-like DNA-binding domain superfamily/Winged helix DNA-binding domain"/>
    <property type="match status" value="1"/>
</dbReference>
<dbReference type="InterPro" id="IPR050707">
    <property type="entry name" value="HTH_MetabolicPath_Reg"/>
</dbReference>
<dbReference type="InterPro" id="IPR005471">
    <property type="entry name" value="Tscrpt_reg_IclR_N"/>
</dbReference>
<dbReference type="GO" id="GO:0003677">
    <property type="term" value="F:DNA binding"/>
    <property type="evidence" value="ECO:0007669"/>
    <property type="project" value="UniProtKB-KW"/>
</dbReference>
<dbReference type="InterPro" id="IPR036388">
    <property type="entry name" value="WH-like_DNA-bd_sf"/>
</dbReference>
<organism evidence="6 7">
    <name type="scientific">Sulfitobacter sediminilitoris</name>
    <dbReference type="NCBI Taxonomy" id="2698830"/>
    <lineage>
        <taxon>Bacteria</taxon>
        <taxon>Pseudomonadati</taxon>
        <taxon>Pseudomonadota</taxon>
        <taxon>Alphaproteobacteria</taxon>
        <taxon>Rhodobacterales</taxon>
        <taxon>Roseobacteraceae</taxon>
        <taxon>Sulfitobacter</taxon>
    </lineage>
</organism>
<protein>
    <submittedName>
        <fullName evidence="6">Helix-turn-helix domain-containing protein</fullName>
    </submittedName>
</protein>
<dbReference type="PANTHER" id="PTHR30136">
    <property type="entry name" value="HELIX-TURN-HELIX TRANSCRIPTIONAL REGULATOR, ICLR FAMILY"/>
    <property type="match status" value="1"/>
</dbReference>
<dbReference type="GO" id="GO:0045892">
    <property type="term" value="P:negative regulation of DNA-templated transcription"/>
    <property type="evidence" value="ECO:0007669"/>
    <property type="project" value="TreeGrafter"/>
</dbReference>
<dbReference type="Pfam" id="PF01614">
    <property type="entry name" value="IclR_C"/>
    <property type="match status" value="1"/>
</dbReference>
<keyword evidence="3" id="KW-0804">Transcription</keyword>
<feature type="domain" description="HTH iclR-type" evidence="4">
    <location>
        <begin position="26"/>
        <end position="88"/>
    </location>
</feature>
<keyword evidence="7" id="KW-1185">Reference proteome</keyword>
<dbReference type="RefSeq" id="WP_164354700.1">
    <property type="nucleotide sequence ID" value="NZ_JAABNT010000010.1"/>
</dbReference>
<evidence type="ECO:0000259" key="4">
    <source>
        <dbReference type="PROSITE" id="PS51077"/>
    </source>
</evidence>
<evidence type="ECO:0000313" key="6">
    <source>
        <dbReference type="EMBL" id="NEK23774.1"/>
    </source>
</evidence>
<dbReference type="AlphaFoldDB" id="A0A6P0CH31"/>
<dbReference type="FunFam" id="1.10.10.10:FF:000056">
    <property type="entry name" value="IclR family transcriptional regulator"/>
    <property type="match status" value="1"/>
</dbReference>
<proteinExistence type="predicted"/>
<dbReference type="PROSITE" id="PS51077">
    <property type="entry name" value="HTH_ICLR"/>
    <property type="match status" value="1"/>
</dbReference>
<dbReference type="InterPro" id="IPR029016">
    <property type="entry name" value="GAF-like_dom_sf"/>
</dbReference>
<sequence length="270" mass="29886">MTRNTTRAEPGKRNLSEADRAGALFVQSVEKAMSVLAAFHHADGPLTLSDIAARSGIDRSAAQRMVHTLRALNYIERDVDGHGFRPGLRILDHTLDYLRLNPVVREAMPVLQELRSEARERIDLSLFDDLRVIYAIRLQTKRQTFNASIVGHSVPVFCSAGGWAILSHLRESHAREILNRSDRRPFTPHTITEVEDTMAQVALTRENGFALATSQILSSEIAMGFPILDRTGAPVAAIHIAGSLSEWKPEAFSARMAPLGLQAARTLSKY</sequence>
<evidence type="ECO:0000313" key="7">
    <source>
        <dbReference type="Proteomes" id="UP000468591"/>
    </source>
</evidence>
<dbReference type="Pfam" id="PF09339">
    <property type="entry name" value="HTH_IclR"/>
    <property type="match status" value="1"/>
</dbReference>
<dbReference type="InterPro" id="IPR036390">
    <property type="entry name" value="WH_DNA-bd_sf"/>
</dbReference>
<dbReference type="SUPFAM" id="SSF46785">
    <property type="entry name" value="Winged helix' DNA-binding domain"/>
    <property type="match status" value="1"/>
</dbReference>
<accession>A0A6P0CH31</accession>
<dbReference type="EMBL" id="JAABNT010000010">
    <property type="protein sequence ID" value="NEK23774.1"/>
    <property type="molecule type" value="Genomic_DNA"/>
</dbReference>
<evidence type="ECO:0000256" key="3">
    <source>
        <dbReference type="ARBA" id="ARBA00023163"/>
    </source>
</evidence>
<dbReference type="InterPro" id="IPR014757">
    <property type="entry name" value="Tscrpt_reg_IclR_C"/>
</dbReference>
<dbReference type="GO" id="GO:0003700">
    <property type="term" value="F:DNA-binding transcription factor activity"/>
    <property type="evidence" value="ECO:0007669"/>
    <property type="project" value="TreeGrafter"/>
</dbReference>
<dbReference type="PANTHER" id="PTHR30136:SF35">
    <property type="entry name" value="HTH-TYPE TRANSCRIPTIONAL REGULATOR RV1719"/>
    <property type="match status" value="1"/>
</dbReference>
<dbReference type="PROSITE" id="PS51078">
    <property type="entry name" value="ICLR_ED"/>
    <property type="match status" value="1"/>
</dbReference>
<dbReference type="SUPFAM" id="SSF55781">
    <property type="entry name" value="GAF domain-like"/>
    <property type="match status" value="1"/>
</dbReference>
<feature type="domain" description="IclR-ED" evidence="5">
    <location>
        <begin position="89"/>
        <end position="270"/>
    </location>
</feature>
<gene>
    <name evidence="6" type="ORF">GV827_15355</name>
</gene>
<comment type="caution">
    <text evidence="6">The sequence shown here is derived from an EMBL/GenBank/DDBJ whole genome shotgun (WGS) entry which is preliminary data.</text>
</comment>
<dbReference type="Proteomes" id="UP000468591">
    <property type="component" value="Unassembled WGS sequence"/>
</dbReference>
<evidence type="ECO:0000256" key="1">
    <source>
        <dbReference type="ARBA" id="ARBA00023015"/>
    </source>
</evidence>
<reference evidence="6 7" key="1">
    <citation type="submission" date="2020-01" db="EMBL/GenBank/DDBJ databases">
        <title>Sulfitobacter sediminilitoris sp. nov., isolated from a tidal flat.</title>
        <authorList>
            <person name="Park S."/>
            <person name="Yoon J.-H."/>
        </authorList>
    </citation>
    <scope>NUCLEOTIDE SEQUENCE [LARGE SCALE GENOMIC DNA]</scope>
    <source>
        <strain evidence="6 7">JBTF-M27</strain>
    </source>
</reference>
<evidence type="ECO:0000259" key="5">
    <source>
        <dbReference type="PROSITE" id="PS51078"/>
    </source>
</evidence>
<name>A0A6P0CH31_9RHOB</name>
<dbReference type="SMART" id="SM00346">
    <property type="entry name" value="HTH_ICLR"/>
    <property type="match status" value="1"/>
</dbReference>
<evidence type="ECO:0000256" key="2">
    <source>
        <dbReference type="ARBA" id="ARBA00023125"/>
    </source>
</evidence>
<keyword evidence="1" id="KW-0805">Transcription regulation</keyword>
<keyword evidence="2" id="KW-0238">DNA-binding</keyword>
<dbReference type="Gene3D" id="3.30.450.40">
    <property type="match status" value="1"/>
</dbReference>